<proteinExistence type="predicted"/>
<keyword evidence="7" id="KW-1185">Reference proteome</keyword>
<dbReference type="SUPFAM" id="SSF52540">
    <property type="entry name" value="P-loop containing nucleoside triphosphate hydrolases"/>
    <property type="match status" value="1"/>
</dbReference>
<dbReference type="AlphaFoldDB" id="A0A133UYC1"/>
<keyword evidence="2" id="KW-0808">Transferase</keyword>
<dbReference type="InterPro" id="IPR027417">
    <property type="entry name" value="P-loop_NTPase"/>
</dbReference>
<dbReference type="Gene3D" id="3.40.50.300">
    <property type="entry name" value="P-loop containing nucleotide triphosphate hydrolases"/>
    <property type="match status" value="1"/>
</dbReference>
<evidence type="ECO:0000256" key="5">
    <source>
        <dbReference type="ARBA" id="ARBA00022840"/>
    </source>
</evidence>
<protein>
    <submittedName>
        <fullName evidence="6">Uncharacterized protein</fullName>
    </submittedName>
</protein>
<evidence type="ECO:0000313" key="7">
    <source>
        <dbReference type="Proteomes" id="UP000070344"/>
    </source>
</evidence>
<evidence type="ECO:0000313" key="6">
    <source>
        <dbReference type="EMBL" id="KXA99193.1"/>
    </source>
</evidence>
<keyword evidence="5" id="KW-0067">ATP-binding</keyword>
<dbReference type="InterPro" id="IPR011892">
    <property type="entry name" value="Cyt_kin_arch"/>
</dbReference>
<keyword evidence="4" id="KW-0418">Kinase</keyword>
<name>A0A133UYC1_9EURY</name>
<sequence>MKIEAENNRSNIVIAISGLPGSGKSTVAEKLAEKLEMSKISGGDALKELAVEEGYEPSGEDWWETEAGRDFLDLRGEDDRFDKKVDDKLLEMAKEGDIILDSWTMPWLLSSGFKVWIKADKEVRAKRVAERDNISYDQAFESIKEREEKTFSIYKEIYDIEIGKDFSPFNIVISSNELTPEKIVNILSFSIDQKYS</sequence>
<reference evidence="6 7" key="1">
    <citation type="journal article" date="2016" name="Sci. Rep.">
        <title>Metabolic traits of an uncultured archaeal lineage -MSBL1- from brine pools of the Red Sea.</title>
        <authorList>
            <person name="Mwirichia R."/>
            <person name="Alam I."/>
            <person name="Rashid M."/>
            <person name="Vinu M."/>
            <person name="Ba-Alawi W."/>
            <person name="Anthony Kamau A."/>
            <person name="Kamanda Ngugi D."/>
            <person name="Goker M."/>
            <person name="Klenk H.P."/>
            <person name="Bajic V."/>
            <person name="Stingl U."/>
        </authorList>
    </citation>
    <scope>NUCLEOTIDE SEQUENCE [LARGE SCALE GENOMIC DNA]</scope>
    <source>
        <strain evidence="6">SCGC-AAA259O05</strain>
    </source>
</reference>
<evidence type="ECO:0000256" key="4">
    <source>
        <dbReference type="ARBA" id="ARBA00022777"/>
    </source>
</evidence>
<comment type="caution">
    <text evidence="6">The sequence shown here is derived from an EMBL/GenBank/DDBJ whole genome shotgun (WGS) entry which is preliminary data.</text>
</comment>
<dbReference type="Proteomes" id="UP000070344">
    <property type="component" value="Unassembled WGS sequence"/>
</dbReference>
<gene>
    <name evidence="6" type="ORF">AKJ41_05825</name>
</gene>
<evidence type="ECO:0000256" key="3">
    <source>
        <dbReference type="ARBA" id="ARBA00022741"/>
    </source>
</evidence>
<dbReference type="GO" id="GO:0006139">
    <property type="term" value="P:nucleobase-containing compound metabolic process"/>
    <property type="evidence" value="ECO:0007669"/>
    <property type="project" value="InterPro"/>
</dbReference>
<dbReference type="GO" id="GO:0016301">
    <property type="term" value="F:kinase activity"/>
    <property type="evidence" value="ECO:0007669"/>
    <property type="project" value="UniProtKB-KW"/>
</dbReference>
<dbReference type="GO" id="GO:0005524">
    <property type="term" value="F:ATP binding"/>
    <property type="evidence" value="ECO:0007669"/>
    <property type="project" value="UniProtKB-KW"/>
</dbReference>
<evidence type="ECO:0000256" key="1">
    <source>
        <dbReference type="ARBA" id="ARBA00022490"/>
    </source>
</evidence>
<evidence type="ECO:0000256" key="2">
    <source>
        <dbReference type="ARBA" id="ARBA00022679"/>
    </source>
</evidence>
<accession>A0A133UYC1</accession>
<dbReference type="Pfam" id="PF13189">
    <property type="entry name" value="Cytidylate_kin2"/>
    <property type="match status" value="1"/>
</dbReference>
<keyword evidence="1" id="KW-0963">Cytoplasm</keyword>
<dbReference type="EMBL" id="LHXV01000105">
    <property type="protein sequence ID" value="KXA99193.1"/>
    <property type="molecule type" value="Genomic_DNA"/>
</dbReference>
<dbReference type="GO" id="GO:0016776">
    <property type="term" value="F:phosphotransferase activity, phosphate group as acceptor"/>
    <property type="evidence" value="ECO:0007669"/>
    <property type="project" value="InterPro"/>
</dbReference>
<keyword evidence="3" id="KW-0547">Nucleotide-binding</keyword>
<organism evidence="6 7">
    <name type="scientific">candidate division MSBL1 archaeon SCGC-AAA259O05</name>
    <dbReference type="NCBI Taxonomy" id="1698271"/>
    <lineage>
        <taxon>Archaea</taxon>
        <taxon>Methanobacteriati</taxon>
        <taxon>Methanobacteriota</taxon>
        <taxon>candidate division MSBL1</taxon>
    </lineage>
</organism>
<dbReference type="NCBIfam" id="TIGR02173">
    <property type="entry name" value="cyt_kin_arch"/>
    <property type="match status" value="1"/>
</dbReference>